<sequence>MELKAYLDLFRHYWKSIVIAVILGAGAGAGASYLVTPVYGATAAIFLTVESGGSAGELQQGSLFARNQVASYAMLAQKPIVLDPVIKSLGLSMDSQELATLVSASAPNDTAIIDLEVTSTDPNAAANIANAVADQLTIAVAELSPAGVNSTDAVKATVVERARVPESWKSPKVVQNILLGFLLGLLIGFSQALLRNRLDTRVVVPQDVPVVGKSGVISVINLDQDTQRHPVVFQTNPHSARAEAYRRLRTNLQFLKFTGHGRSMVVTSTVPGEGKTTTVLNLATAFADAGESVLVIDADLRRPSVHRLFDLDDSPGLTAVIIGKASLTEAVRAVGNGNLHVLPGGQIPPNPSELLGSQSMRDILAEAVDRYDMVILDSPPLLPVTDAAVIARLVGGALMIVGSSCVSRHQLETAMNSLRAVDANLLGSVINKLPEKVNGYGRASYRYNYRSYVTASKDSVLTMDNSVKREGHRAEPISPVQVLSGD</sequence>
<keyword evidence="22" id="KW-1185">Reference proteome</keyword>
<dbReference type="GO" id="GO:0005524">
    <property type="term" value="F:ATP binding"/>
    <property type="evidence" value="ECO:0007669"/>
    <property type="project" value="UniProtKB-KW"/>
</dbReference>
<comment type="caution">
    <text evidence="21">The sequence shown here is derived from an EMBL/GenBank/DDBJ whole genome shotgun (WGS) entry which is preliminary data.</text>
</comment>
<dbReference type="InterPro" id="IPR027417">
    <property type="entry name" value="P-loop_NTPase"/>
</dbReference>
<feature type="region of interest" description="Disordered" evidence="17">
    <location>
        <begin position="467"/>
        <end position="486"/>
    </location>
</feature>
<dbReference type="Pfam" id="PF13614">
    <property type="entry name" value="AAA_31"/>
    <property type="match status" value="1"/>
</dbReference>
<evidence type="ECO:0000313" key="22">
    <source>
        <dbReference type="Proteomes" id="UP000226079"/>
    </source>
</evidence>
<evidence type="ECO:0000256" key="12">
    <source>
        <dbReference type="ARBA" id="ARBA00022840"/>
    </source>
</evidence>
<protein>
    <recommendedName>
        <fullName evidence="5">non-specific protein-tyrosine kinase</fullName>
        <ecNumber evidence="5">2.7.10.2</ecNumber>
    </recommendedName>
</protein>
<dbReference type="Pfam" id="PF02706">
    <property type="entry name" value="Wzz"/>
    <property type="match status" value="1"/>
</dbReference>
<name>A0A2A9CSQ3_9ACTN</name>
<dbReference type="InterPro" id="IPR025669">
    <property type="entry name" value="AAA_dom"/>
</dbReference>
<evidence type="ECO:0000256" key="9">
    <source>
        <dbReference type="ARBA" id="ARBA00022692"/>
    </source>
</evidence>
<comment type="subcellular location">
    <subcellularLocation>
        <location evidence="1">Cell inner membrane</location>
        <topology evidence="1">Multi-pass membrane protein</topology>
    </subcellularLocation>
</comment>
<dbReference type="InterPro" id="IPR005702">
    <property type="entry name" value="Wzc-like_C"/>
</dbReference>
<keyword evidence="7" id="KW-0997">Cell inner membrane</keyword>
<keyword evidence="12" id="KW-0067">ATP-binding</keyword>
<comment type="similarity">
    <text evidence="4">Belongs to the etk/wzc family.</text>
</comment>
<evidence type="ECO:0000256" key="6">
    <source>
        <dbReference type="ARBA" id="ARBA00022475"/>
    </source>
</evidence>
<comment type="catalytic activity">
    <reaction evidence="16">
        <text>L-tyrosyl-[protein] + ATP = O-phospho-L-tyrosyl-[protein] + ADP + H(+)</text>
        <dbReference type="Rhea" id="RHEA:10596"/>
        <dbReference type="Rhea" id="RHEA-COMP:10136"/>
        <dbReference type="Rhea" id="RHEA-COMP:20101"/>
        <dbReference type="ChEBI" id="CHEBI:15378"/>
        <dbReference type="ChEBI" id="CHEBI:30616"/>
        <dbReference type="ChEBI" id="CHEBI:46858"/>
        <dbReference type="ChEBI" id="CHEBI:61978"/>
        <dbReference type="ChEBI" id="CHEBI:456216"/>
        <dbReference type="EC" id="2.7.10.2"/>
    </reaction>
</comment>
<dbReference type="PANTHER" id="PTHR32309:SF13">
    <property type="entry name" value="FERRIC ENTEROBACTIN TRANSPORT PROTEIN FEPE"/>
    <property type="match status" value="1"/>
</dbReference>
<evidence type="ECO:0000256" key="15">
    <source>
        <dbReference type="ARBA" id="ARBA00023137"/>
    </source>
</evidence>
<evidence type="ECO:0000256" key="13">
    <source>
        <dbReference type="ARBA" id="ARBA00022989"/>
    </source>
</evidence>
<dbReference type="AlphaFoldDB" id="A0A2A9CSQ3"/>
<evidence type="ECO:0000259" key="19">
    <source>
        <dbReference type="Pfam" id="PF02706"/>
    </source>
</evidence>
<dbReference type="GO" id="GO:0004715">
    <property type="term" value="F:non-membrane spanning protein tyrosine kinase activity"/>
    <property type="evidence" value="ECO:0007669"/>
    <property type="project" value="UniProtKB-EC"/>
</dbReference>
<dbReference type="FunFam" id="3.40.50.300:FF:000527">
    <property type="entry name" value="Tyrosine-protein kinase etk"/>
    <property type="match status" value="1"/>
</dbReference>
<evidence type="ECO:0000259" key="20">
    <source>
        <dbReference type="Pfam" id="PF13614"/>
    </source>
</evidence>
<comment type="similarity">
    <text evidence="3">Belongs to the CpsD/CapB family.</text>
</comment>
<dbReference type="RefSeq" id="WP_169923813.1">
    <property type="nucleotide sequence ID" value="NZ_PDJC01000001.1"/>
</dbReference>
<keyword evidence="11" id="KW-0418">Kinase</keyword>
<proteinExistence type="inferred from homology"/>
<keyword evidence="14 18" id="KW-0472">Membrane</keyword>
<dbReference type="GO" id="GO:0005886">
    <property type="term" value="C:plasma membrane"/>
    <property type="evidence" value="ECO:0007669"/>
    <property type="project" value="UniProtKB-SubCell"/>
</dbReference>
<evidence type="ECO:0000256" key="4">
    <source>
        <dbReference type="ARBA" id="ARBA00008883"/>
    </source>
</evidence>
<evidence type="ECO:0000256" key="5">
    <source>
        <dbReference type="ARBA" id="ARBA00011903"/>
    </source>
</evidence>
<evidence type="ECO:0000256" key="17">
    <source>
        <dbReference type="SAM" id="MobiDB-lite"/>
    </source>
</evidence>
<evidence type="ECO:0000313" key="21">
    <source>
        <dbReference type="EMBL" id="PFG17473.1"/>
    </source>
</evidence>
<accession>A0A2A9CSQ3</accession>
<evidence type="ECO:0000256" key="18">
    <source>
        <dbReference type="SAM" id="Phobius"/>
    </source>
</evidence>
<feature type="transmembrane region" description="Helical" evidence="18">
    <location>
        <begin position="12"/>
        <end position="35"/>
    </location>
</feature>
<dbReference type="PANTHER" id="PTHR32309">
    <property type="entry name" value="TYROSINE-PROTEIN KINASE"/>
    <property type="match status" value="1"/>
</dbReference>
<evidence type="ECO:0000256" key="1">
    <source>
        <dbReference type="ARBA" id="ARBA00004429"/>
    </source>
</evidence>
<keyword evidence="13 18" id="KW-1133">Transmembrane helix</keyword>
<evidence type="ECO:0000256" key="14">
    <source>
        <dbReference type="ARBA" id="ARBA00023136"/>
    </source>
</evidence>
<organism evidence="21 22">
    <name type="scientific">Propionicimonas paludicola</name>
    <dbReference type="NCBI Taxonomy" id="185243"/>
    <lineage>
        <taxon>Bacteria</taxon>
        <taxon>Bacillati</taxon>
        <taxon>Actinomycetota</taxon>
        <taxon>Actinomycetes</taxon>
        <taxon>Propionibacteriales</taxon>
        <taxon>Nocardioidaceae</taxon>
        <taxon>Propionicimonas</taxon>
    </lineage>
</organism>
<evidence type="ECO:0000256" key="11">
    <source>
        <dbReference type="ARBA" id="ARBA00022777"/>
    </source>
</evidence>
<feature type="domain" description="AAA" evidence="20">
    <location>
        <begin position="272"/>
        <end position="385"/>
    </location>
</feature>
<dbReference type="EC" id="2.7.10.2" evidence="5"/>
<keyword evidence="9 18" id="KW-0812">Transmembrane</keyword>
<dbReference type="EMBL" id="PDJC01000001">
    <property type="protein sequence ID" value="PFG17473.1"/>
    <property type="molecule type" value="Genomic_DNA"/>
</dbReference>
<keyword evidence="10" id="KW-0547">Nucleotide-binding</keyword>
<dbReference type="InterPro" id="IPR050445">
    <property type="entry name" value="Bact_polysacc_biosynth/exp"/>
</dbReference>
<dbReference type="Gene3D" id="3.40.50.300">
    <property type="entry name" value="P-loop containing nucleotide triphosphate hydrolases"/>
    <property type="match status" value="1"/>
</dbReference>
<evidence type="ECO:0000256" key="2">
    <source>
        <dbReference type="ARBA" id="ARBA00006683"/>
    </source>
</evidence>
<keyword evidence="15" id="KW-0829">Tyrosine-protein kinase</keyword>
<dbReference type="GO" id="GO:0042802">
    <property type="term" value="F:identical protein binding"/>
    <property type="evidence" value="ECO:0007669"/>
    <property type="project" value="UniProtKB-ARBA"/>
</dbReference>
<evidence type="ECO:0000256" key="7">
    <source>
        <dbReference type="ARBA" id="ARBA00022519"/>
    </source>
</evidence>
<gene>
    <name evidence="21" type="ORF">ATK74_2044</name>
</gene>
<keyword evidence="8" id="KW-0808">Transferase</keyword>
<dbReference type="NCBIfam" id="TIGR01007">
    <property type="entry name" value="eps_fam"/>
    <property type="match status" value="1"/>
</dbReference>
<dbReference type="Proteomes" id="UP000226079">
    <property type="component" value="Unassembled WGS sequence"/>
</dbReference>
<dbReference type="InterPro" id="IPR003856">
    <property type="entry name" value="LPS_length_determ_N"/>
</dbReference>
<keyword evidence="6" id="KW-1003">Cell membrane</keyword>
<evidence type="ECO:0000256" key="10">
    <source>
        <dbReference type="ARBA" id="ARBA00022741"/>
    </source>
</evidence>
<evidence type="ECO:0000256" key="8">
    <source>
        <dbReference type="ARBA" id="ARBA00022679"/>
    </source>
</evidence>
<evidence type="ECO:0000256" key="16">
    <source>
        <dbReference type="ARBA" id="ARBA00051245"/>
    </source>
</evidence>
<comment type="similarity">
    <text evidence="2">Belongs to the CpsC/CapA family.</text>
</comment>
<dbReference type="CDD" id="cd05387">
    <property type="entry name" value="BY-kinase"/>
    <property type="match status" value="1"/>
</dbReference>
<reference evidence="21 22" key="1">
    <citation type="submission" date="2017-10" db="EMBL/GenBank/DDBJ databases">
        <title>Sequencing the genomes of 1000 actinobacteria strains.</title>
        <authorList>
            <person name="Klenk H.-P."/>
        </authorList>
    </citation>
    <scope>NUCLEOTIDE SEQUENCE [LARGE SCALE GENOMIC DNA]</scope>
    <source>
        <strain evidence="21 22">DSM 15597</strain>
    </source>
</reference>
<evidence type="ECO:0000256" key="3">
    <source>
        <dbReference type="ARBA" id="ARBA00007316"/>
    </source>
</evidence>
<feature type="domain" description="Polysaccharide chain length determinant N-terminal" evidence="19">
    <location>
        <begin position="2"/>
        <end position="88"/>
    </location>
</feature>
<dbReference type="SUPFAM" id="SSF52540">
    <property type="entry name" value="P-loop containing nucleoside triphosphate hydrolases"/>
    <property type="match status" value="1"/>
</dbReference>